<sequence length="221" mass="25871">MSSLQLENSQSLSIAQNSQILQTPQAQQAPQEILPLTLEQLQPFPLPKQLNSLPNPQFTTFTSDPELIKGYIHSLESYRSTISTLVTTLTNVSTSVLQEDIRDNLIPQYEALIDKIKNQVQQFTEIHKEYLSMETIQYQLLSTNFNSNVLMRKFQKMIEESNNECKEIVQKYHKVLRQDAKENSADSLTKLIHEFRELRKLYHLRKEKMNRWQEERVSGFI</sequence>
<evidence type="ECO:0000313" key="10">
    <source>
        <dbReference type="Proteomes" id="UP000001996"/>
    </source>
</evidence>
<evidence type="ECO:0000259" key="8">
    <source>
        <dbReference type="PROSITE" id="PS51314"/>
    </source>
</evidence>
<dbReference type="VEuPathDB" id="FungiDB:LELG_02090"/>
<dbReference type="HOGENOM" id="CLU_1518435_0_0_1"/>
<feature type="domain" description="VPS37 C-terminal" evidence="8">
    <location>
        <begin position="128"/>
        <end position="221"/>
    </location>
</feature>
<dbReference type="Proteomes" id="UP000001996">
    <property type="component" value="Unassembled WGS sequence"/>
</dbReference>
<dbReference type="FunCoup" id="A5DXK3">
    <property type="interactions" value="23"/>
</dbReference>
<evidence type="ECO:0000256" key="6">
    <source>
        <dbReference type="PROSITE-ProRule" id="PRU00646"/>
    </source>
</evidence>
<dbReference type="EMBL" id="CH981525">
    <property type="protein sequence ID" value="EDK43911.1"/>
    <property type="molecule type" value="Genomic_DNA"/>
</dbReference>
<dbReference type="STRING" id="379508.A5DXK3"/>
<keyword evidence="3 6" id="KW-0813">Transport</keyword>
<evidence type="ECO:0000256" key="1">
    <source>
        <dbReference type="ARBA" id="ARBA00004177"/>
    </source>
</evidence>
<dbReference type="OrthoDB" id="10260857at2759"/>
<reference evidence="9 10" key="1">
    <citation type="journal article" date="2009" name="Nature">
        <title>Evolution of pathogenicity and sexual reproduction in eight Candida genomes.</title>
        <authorList>
            <person name="Butler G."/>
            <person name="Rasmussen M.D."/>
            <person name="Lin M.F."/>
            <person name="Santos M.A."/>
            <person name="Sakthikumar S."/>
            <person name="Munro C.A."/>
            <person name="Rheinbay E."/>
            <person name="Grabherr M."/>
            <person name="Forche A."/>
            <person name="Reedy J.L."/>
            <person name="Agrafioti I."/>
            <person name="Arnaud M.B."/>
            <person name="Bates S."/>
            <person name="Brown A.J."/>
            <person name="Brunke S."/>
            <person name="Costanzo M.C."/>
            <person name="Fitzpatrick D.A."/>
            <person name="de Groot P.W."/>
            <person name="Harris D."/>
            <person name="Hoyer L.L."/>
            <person name="Hube B."/>
            <person name="Klis F.M."/>
            <person name="Kodira C."/>
            <person name="Lennard N."/>
            <person name="Logue M.E."/>
            <person name="Martin R."/>
            <person name="Neiman A.M."/>
            <person name="Nikolaou E."/>
            <person name="Quail M.A."/>
            <person name="Quinn J."/>
            <person name="Santos M.C."/>
            <person name="Schmitzberger F.F."/>
            <person name="Sherlock G."/>
            <person name="Shah P."/>
            <person name="Silverstein K.A."/>
            <person name="Skrzypek M.S."/>
            <person name="Soll D."/>
            <person name="Staggs R."/>
            <person name="Stansfield I."/>
            <person name="Stumpf M.P."/>
            <person name="Sudbery P.E."/>
            <person name="Srikantha T."/>
            <person name="Zeng Q."/>
            <person name="Berman J."/>
            <person name="Berriman M."/>
            <person name="Heitman J."/>
            <person name="Gow N.A."/>
            <person name="Lorenz M.C."/>
            <person name="Birren B.W."/>
            <person name="Kellis M."/>
            <person name="Cuomo C.A."/>
        </authorList>
    </citation>
    <scope>NUCLEOTIDE SEQUENCE [LARGE SCALE GENOMIC DNA]</scope>
    <source>
        <strain evidence="10">ATCC 11503 / BCRC 21390 / CBS 2605 / JCM 1781 / NBRC 1676 / NRRL YB-4239</strain>
    </source>
</reference>
<dbReference type="eggNOG" id="ENOG502SBKC">
    <property type="taxonomic scope" value="Eukaryota"/>
</dbReference>
<keyword evidence="5 6" id="KW-0653">Protein transport</keyword>
<keyword evidence="4" id="KW-0967">Endosome</keyword>
<dbReference type="GO" id="GO:0072666">
    <property type="term" value="P:establishment of protein localization to vacuole"/>
    <property type="evidence" value="ECO:0007669"/>
    <property type="project" value="UniProtKB-ARBA"/>
</dbReference>
<evidence type="ECO:0000256" key="4">
    <source>
        <dbReference type="ARBA" id="ARBA00022753"/>
    </source>
</evidence>
<dbReference type="InterPro" id="IPR009851">
    <property type="entry name" value="Mod_r"/>
</dbReference>
<keyword evidence="10" id="KW-1185">Reference proteome</keyword>
<dbReference type="OMA" id="LYRWEEE"/>
<evidence type="ECO:0000313" key="9">
    <source>
        <dbReference type="EMBL" id="EDK43911.1"/>
    </source>
</evidence>
<dbReference type="GO" id="GO:0000813">
    <property type="term" value="C:ESCRT I complex"/>
    <property type="evidence" value="ECO:0007669"/>
    <property type="project" value="UniProtKB-ARBA"/>
</dbReference>
<protein>
    <recommendedName>
        <fullName evidence="8">VPS37 C-terminal domain-containing protein</fullName>
    </recommendedName>
</protein>
<accession>A5DXK3</accession>
<dbReference type="Pfam" id="PF07200">
    <property type="entry name" value="Mod_r"/>
    <property type="match status" value="1"/>
</dbReference>
<evidence type="ECO:0000256" key="7">
    <source>
        <dbReference type="SAM" id="Coils"/>
    </source>
</evidence>
<dbReference type="Gene3D" id="1.10.287.660">
    <property type="entry name" value="Helix hairpin bin"/>
    <property type="match status" value="1"/>
</dbReference>
<dbReference type="GO" id="GO:0006886">
    <property type="term" value="P:intracellular protein transport"/>
    <property type="evidence" value="ECO:0007669"/>
    <property type="project" value="UniProtKB-ARBA"/>
</dbReference>
<evidence type="ECO:0000256" key="3">
    <source>
        <dbReference type="ARBA" id="ARBA00022448"/>
    </source>
</evidence>
<feature type="coiled-coil region" evidence="7">
    <location>
        <begin position="151"/>
        <end position="178"/>
    </location>
</feature>
<gene>
    <name evidence="9" type="ORF">LELG_02090</name>
</gene>
<comment type="subcellular location">
    <subcellularLocation>
        <location evidence="1">Endosome</location>
    </subcellularLocation>
</comment>
<dbReference type="InterPro" id="IPR037202">
    <property type="entry name" value="ESCRT_assembly_dom"/>
</dbReference>
<dbReference type="InParanoid" id="A5DXK3"/>
<name>A5DXK3_LODEL</name>
<dbReference type="PROSITE" id="PS51314">
    <property type="entry name" value="VPS37_C"/>
    <property type="match status" value="1"/>
</dbReference>
<comment type="similarity">
    <text evidence="2">Belongs to the VPS37 family.</text>
</comment>
<proteinExistence type="inferred from homology"/>
<dbReference type="AlphaFoldDB" id="A5DXK3"/>
<evidence type="ECO:0000256" key="2">
    <source>
        <dbReference type="ARBA" id="ARBA00007617"/>
    </source>
</evidence>
<dbReference type="GeneID" id="5234170"/>
<dbReference type="KEGG" id="lel:PVL30_002063"/>
<dbReference type="SUPFAM" id="SSF140111">
    <property type="entry name" value="Endosomal sorting complex assembly domain"/>
    <property type="match status" value="1"/>
</dbReference>
<keyword evidence="7" id="KW-0175">Coiled coil</keyword>
<dbReference type="InterPro" id="IPR029012">
    <property type="entry name" value="Helix_hairpin_bin_sf"/>
</dbReference>
<evidence type="ECO:0000256" key="5">
    <source>
        <dbReference type="ARBA" id="ARBA00022927"/>
    </source>
</evidence>
<organism evidence="9 10">
    <name type="scientific">Lodderomyces elongisporus (strain ATCC 11503 / CBS 2605 / JCM 1781 / NBRC 1676 / NRRL YB-4239)</name>
    <name type="common">Yeast</name>
    <name type="synonym">Saccharomyces elongisporus</name>
    <dbReference type="NCBI Taxonomy" id="379508"/>
    <lineage>
        <taxon>Eukaryota</taxon>
        <taxon>Fungi</taxon>
        <taxon>Dikarya</taxon>
        <taxon>Ascomycota</taxon>
        <taxon>Saccharomycotina</taxon>
        <taxon>Pichiomycetes</taxon>
        <taxon>Debaryomycetaceae</taxon>
        <taxon>Candida/Lodderomyces clade</taxon>
        <taxon>Lodderomyces</taxon>
    </lineage>
</organism>
<dbReference type="GO" id="GO:0043162">
    <property type="term" value="P:ubiquitin-dependent protein catabolic process via the multivesicular body sorting pathway"/>
    <property type="evidence" value="ECO:0007669"/>
    <property type="project" value="UniProtKB-ARBA"/>
</dbReference>